<feature type="transmembrane region" description="Helical" evidence="6">
    <location>
        <begin position="197"/>
        <end position="226"/>
    </location>
</feature>
<feature type="transmembrane region" description="Helical" evidence="6">
    <location>
        <begin position="12"/>
        <end position="32"/>
    </location>
</feature>
<proteinExistence type="predicted"/>
<evidence type="ECO:0000256" key="6">
    <source>
        <dbReference type="SAM" id="Phobius"/>
    </source>
</evidence>
<feature type="domain" description="MASE1" evidence="7">
    <location>
        <begin position="21"/>
        <end position="290"/>
    </location>
</feature>
<reference evidence="8" key="1">
    <citation type="submission" date="2020-10" db="EMBL/GenBank/DDBJ databases">
        <title>Sequencing the genomes of 1000 actinobacteria strains.</title>
        <authorList>
            <person name="Klenk H.-P."/>
        </authorList>
    </citation>
    <scope>NUCLEOTIDE SEQUENCE</scope>
    <source>
        <strain evidence="8">DSM 45354</strain>
    </source>
</reference>
<dbReference type="GO" id="GO:0005886">
    <property type="term" value="C:plasma membrane"/>
    <property type="evidence" value="ECO:0007669"/>
    <property type="project" value="UniProtKB-SubCell"/>
</dbReference>
<keyword evidence="4 6" id="KW-1133">Transmembrane helix</keyword>
<feature type="transmembrane region" description="Helical" evidence="6">
    <location>
        <begin position="113"/>
        <end position="135"/>
    </location>
</feature>
<sequence>MERLGGLRRYAVVALQIVGVGVAYYATAWLGFLTGIVGGQVSPLWPATGIALVAFLFLGVRAWPGILAGAFLAELSFVAWQPALLTAVGNLLAPLCAYFLLRRVGFRLNLDRLRDALALVFLGAFVGMTVGTAIGTATQVAFGITPPSLVVPTAFTWWTGDVMGVIVVAPLLLALYQVRSLRAIRNVRPRRMLEGAALVVGSAVIVLISQLTLGAGFIAFPLIVLAAWRFRLLGATLAVAVASVIEIYAAIMNVGAFADRDLLDKMIILQIFNGSIALTGLLLAVAIIERDRARLEVERTVTRLGEVASHLERNLERRRLPPHADLPVRPGEERRPDQE</sequence>
<comment type="subcellular location">
    <subcellularLocation>
        <location evidence="1">Cell membrane</location>
        <topology evidence="1">Multi-pass membrane protein</topology>
    </subcellularLocation>
</comment>
<feature type="transmembrane region" description="Helical" evidence="6">
    <location>
        <begin position="267"/>
        <end position="288"/>
    </location>
</feature>
<keyword evidence="2" id="KW-1003">Cell membrane</keyword>
<name>A0A927N2U3_9ACTN</name>
<evidence type="ECO:0000256" key="2">
    <source>
        <dbReference type="ARBA" id="ARBA00022475"/>
    </source>
</evidence>
<keyword evidence="9" id="KW-1185">Reference proteome</keyword>
<accession>A0A927N2U3</accession>
<evidence type="ECO:0000256" key="1">
    <source>
        <dbReference type="ARBA" id="ARBA00004651"/>
    </source>
</evidence>
<keyword evidence="5 6" id="KW-0472">Membrane</keyword>
<feature type="transmembrane region" description="Helical" evidence="6">
    <location>
        <begin position="232"/>
        <end position="255"/>
    </location>
</feature>
<dbReference type="Proteomes" id="UP000638648">
    <property type="component" value="Unassembled WGS sequence"/>
</dbReference>
<evidence type="ECO:0000313" key="9">
    <source>
        <dbReference type="Proteomes" id="UP000638648"/>
    </source>
</evidence>
<feature type="transmembrane region" description="Helical" evidence="6">
    <location>
        <begin position="83"/>
        <end position="101"/>
    </location>
</feature>
<feature type="transmembrane region" description="Helical" evidence="6">
    <location>
        <begin position="155"/>
        <end position="176"/>
    </location>
</feature>
<evidence type="ECO:0000313" key="8">
    <source>
        <dbReference type="EMBL" id="MBE1611616.1"/>
    </source>
</evidence>
<feature type="transmembrane region" description="Helical" evidence="6">
    <location>
        <begin position="44"/>
        <end position="63"/>
    </location>
</feature>
<protein>
    <submittedName>
        <fullName evidence="8">Integral membrane sensor domain MASE1</fullName>
    </submittedName>
</protein>
<evidence type="ECO:0000256" key="3">
    <source>
        <dbReference type="ARBA" id="ARBA00022692"/>
    </source>
</evidence>
<dbReference type="EMBL" id="JADBEM010000001">
    <property type="protein sequence ID" value="MBE1611616.1"/>
    <property type="molecule type" value="Genomic_DNA"/>
</dbReference>
<comment type="caution">
    <text evidence="8">The sequence shown here is derived from an EMBL/GenBank/DDBJ whole genome shotgun (WGS) entry which is preliminary data.</text>
</comment>
<dbReference type="RefSeq" id="WP_192754797.1">
    <property type="nucleotide sequence ID" value="NZ_BAABJL010000210.1"/>
</dbReference>
<dbReference type="AlphaFoldDB" id="A0A927N2U3"/>
<evidence type="ECO:0000256" key="4">
    <source>
        <dbReference type="ARBA" id="ARBA00022989"/>
    </source>
</evidence>
<gene>
    <name evidence="8" type="ORF">HEB94_008464</name>
</gene>
<evidence type="ECO:0000259" key="7">
    <source>
        <dbReference type="Pfam" id="PF05231"/>
    </source>
</evidence>
<keyword evidence="3 6" id="KW-0812">Transmembrane</keyword>
<evidence type="ECO:0000256" key="5">
    <source>
        <dbReference type="ARBA" id="ARBA00023136"/>
    </source>
</evidence>
<dbReference type="Pfam" id="PF05231">
    <property type="entry name" value="MASE1"/>
    <property type="match status" value="1"/>
</dbReference>
<dbReference type="InterPro" id="IPR007895">
    <property type="entry name" value="MASE1"/>
</dbReference>
<organism evidence="8 9">
    <name type="scientific">Actinopolymorpha pittospori</name>
    <dbReference type="NCBI Taxonomy" id="648752"/>
    <lineage>
        <taxon>Bacteria</taxon>
        <taxon>Bacillati</taxon>
        <taxon>Actinomycetota</taxon>
        <taxon>Actinomycetes</taxon>
        <taxon>Propionibacteriales</taxon>
        <taxon>Actinopolymorphaceae</taxon>
        <taxon>Actinopolymorpha</taxon>
    </lineage>
</organism>